<proteinExistence type="predicted"/>
<feature type="compositionally biased region" description="Polar residues" evidence="1">
    <location>
        <begin position="151"/>
        <end position="165"/>
    </location>
</feature>
<gene>
    <name evidence="2" type="ORF">D3791_10575</name>
</gene>
<dbReference type="InterPro" id="IPR036388">
    <property type="entry name" value="WH-like_DNA-bd_sf"/>
</dbReference>
<reference evidence="2 3" key="1">
    <citation type="submission" date="2018-09" db="EMBL/GenBank/DDBJ databases">
        <title>Glutamicibacter mishrai S5-52T (LMG 29155T = KCTC 39846T).</title>
        <authorList>
            <person name="Das S.K."/>
        </authorList>
    </citation>
    <scope>NUCLEOTIDE SEQUENCE [LARGE SCALE GENOMIC DNA]</scope>
    <source>
        <strain evidence="2 3">S5-52</strain>
    </source>
</reference>
<dbReference type="Proteomes" id="UP000502331">
    <property type="component" value="Chromosome"/>
</dbReference>
<keyword evidence="3" id="KW-1185">Reference proteome</keyword>
<evidence type="ECO:0000313" key="3">
    <source>
        <dbReference type="Proteomes" id="UP000502331"/>
    </source>
</evidence>
<dbReference type="SUPFAM" id="SSF46785">
    <property type="entry name" value="Winged helix' DNA-binding domain"/>
    <property type="match status" value="1"/>
</dbReference>
<feature type="compositionally biased region" description="Basic and acidic residues" evidence="1">
    <location>
        <begin position="126"/>
        <end position="150"/>
    </location>
</feature>
<dbReference type="Gene3D" id="1.10.10.10">
    <property type="entry name" value="Winged helix-like DNA-binding domain superfamily/Winged helix DNA-binding domain"/>
    <property type="match status" value="1"/>
</dbReference>
<organism evidence="2 3">
    <name type="scientific">Glutamicibacter mishrai</name>
    <dbReference type="NCBI Taxonomy" id="1775880"/>
    <lineage>
        <taxon>Bacteria</taxon>
        <taxon>Bacillati</taxon>
        <taxon>Actinomycetota</taxon>
        <taxon>Actinomycetes</taxon>
        <taxon>Micrococcales</taxon>
        <taxon>Micrococcaceae</taxon>
        <taxon>Glutamicibacter</taxon>
    </lineage>
</organism>
<feature type="region of interest" description="Disordered" evidence="1">
    <location>
        <begin position="83"/>
        <end position="181"/>
    </location>
</feature>
<dbReference type="Pfam" id="PF13730">
    <property type="entry name" value="HTH_36"/>
    <property type="match status" value="1"/>
</dbReference>
<name>A0A6H0SJ71_9MICC</name>
<feature type="compositionally biased region" description="Basic and acidic residues" evidence="1">
    <location>
        <begin position="83"/>
        <end position="93"/>
    </location>
</feature>
<dbReference type="InterPro" id="IPR036390">
    <property type="entry name" value="WH_DNA-bd_sf"/>
</dbReference>
<dbReference type="EMBL" id="CP032549">
    <property type="protein sequence ID" value="QIV87523.1"/>
    <property type="molecule type" value="Genomic_DNA"/>
</dbReference>
<dbReference type="AlphaFoldDB" id="A0A6H0SJ71"/>
<evidence type="ECO:0000313" key="2">
    <source>
        <dbReference type="EMBL" id="QIV87523.1"/>
    </source>
</evidence>
<protein>
    <submittedName>
        <fullName evidence="2">Helix-turn-helix domain-containing protein</fullName>
    </submittedName>
</protein>
<sequence>MFLATVHFIGVQVSIRALKWAFDQKIPTIPKFVLVVLGDYADERHSCFPGQKHIADTIGASESSVRRALKALEDEGLIIRERRTRENGSRTSDRYVLPVNVTGRDKGGLTGHSDTPQPVRVTGRGKLPEKGSKSAPDKGSEPVDNEKPTGHSDTPISVLSQSTIPKNRFDESKPSKNTPAQRVTTEAYEAVGKAFNYVAVMKLTEWMLRDRQLTEPQAVQAIVDTYRAGKPIIKTTLGQLIDGYNSKANTSMQSTSDRMQQTLLLAQELEQRNQGAITQ</sequence>
<evidence type="ECO:0000256" key="1">
    <source>
        <dbReference type="SAM" id="MobiDB-lite"/>
    </source>
</evidence>
<accession>A0A6H0SJ71</accession>